<feature type="transmembrane region" description="Helical" evidence="1">
    <location>
        <begin position="51"/>
        <end position="70"/>
    </location>
</feature>
<evidence type="ECO:0000256" key="1">
    <source>
        <dbReference type="SAM" id="Phobius"/>
    </source>
</evidence>
<reference evidence="3 5" key="1">
    <citation type="submission" date="2015-11" db="EMBL/GenBank/DDBJ databases">
        <title>Genomic analysis of 38 Legionella species identifies large and diverse effector repertoires.</title>
        <authorList>
            <person name="Burstein D."/>
            <person name="Amaro F."/>
            <person name="Zusman T."/>
            <person name="Lifshitz Z."/>
            <person name="Cohen O."/>
            <person name="Gilbert J.A."/>
            <person name="Pupko T."/>
            <person name="Shuman H.A."/>
            <person name="Segal G."/>
        </authorList>
    </citation>
    <scope>NUCLEOTIDE SEQUENCE [LARGE SCALE GENOMIC DNA]</scope>
    <source>
        <strain evidence="3 5">Lyon 8420412</strain>
    </source>
</reference>
<gene>
    <name evidence="3" type="ORF">Lgra_2751</name>
    <name evidence="4" type="ORF">NCTC12388_00707</name>
</gene>
<dbReference type="AlphaFoldDB" id="A0A378J485"/>
<sequence length="154" mass="17694">MFEKQNNDNSNDIIFFTRMHWIIFFWPVLSLCVALAIVHNTDLALLEKIGYGLAALALLWTGMTWMTYYFSSLTIKKNHVIIRTGVIVRQTIDIPLSKIEAIDIRQSILGSILSYGLVCITGTGGTRRIINFLHHPLTCRRYIEQLMGELHRID</sequence>
<dbReference type="Pfam" id="PF03703">
    <property type="entry name" value="bPH_2"/>
    <property type="match status" value="1"/>
</dbReference>
<feature type="domain" description="YdbS-like PH" evidence="2">
    <location>
        <begin position="68"/>
        <end position="133"/>
    </location>
</feature>
<organism evidence="4 6">
    <name type="scientific">Legionella gratiana</name>
    <dbReference type="NCBI Taxonomy" id="45066"/>
    <lineage>
        <taxon>Bacteria</taxon>
        <taxon>Pseudomonadati</taxon>
        <taxon>Pseudomonadota</taxon>
        <taxon>Gammaproteobacteria</taxon>
        <taxon>Legionellales</taxon>
        <taxon>Legionellaceae</taxon>
        <taxon>Legionella</taxon>
    </lineage>
</organism>
<evidence type="ECO:0000313" key="6">
    <source>
        <dbReference type="Proteomes" id="UP000254476"/>
    </source>
</evidence>
<dbReference type="InterPro" id="IPR005182">
    <property type="entry name" value="YdbS-like_PH"/>
</dbReference>
<dbReference type="EMBL" id="LNYE01000029">
    <property type="protein sequence ID" value="KTD05974.1"/>
    <property type="molecule type" value="Genomic_DNA"/>
</dbReference>
<reference evidence="4 6" key="2">
    <citation type="submission" date="2018-06" db="EMBL/GenBank/DDBJ databases">
        <authorList>
            <consortium name="Pathogen Informatics"/>
            <person name="Doyle S."/>
        </authorList>
    </citation>
    <scope>NUCLEOTIDE SEQUENCE [LARGE SCALE GENOMIC DNA]</scope>
    <source>
        <strain evidence="4 6">NCTC12388</strain>
    </source>
</reference>
<dbReference type="RefSeq" id="WP_058499855.1">
    <property type="nucleotide sequence ID" value="NZ_CAAAHW010000002.1"/>
</dbReference>
<dbReference type="STRING" id="45066.Lgra_2751"/>
<keyword evidence="1" id="KW-0472">Membrane</keyword>
<dbReference type="Proteomes" id="UP000054691">
    <property type="component" value="Unassembled WGS sequence"/>
</dbReference>
<dbReference type="OrthoDB" id="3378680at2"/>
<evidence type="ECO:0000313" key="4">
    <source>
        <dbReference type="EMBL" id="STX42552.1"/>
    </source>
</evidence>
<name>A0A378J485_9GAMM</name>
<dbReference type="EMBL" id="UGOB01000001">
    <property type="protein sequence ID" value="STX42552.1"/>
    <property type="molecule type" value="Genomic_DNA"/>
</dbReference>
<keyword evidence="5" id="KW-1185">Reference proteome</keyword>
<proteinExistence type="predicted"/>
<dbReference type="PANTHER" id="PTHR37938">
    <property type="entry name" value="BLL0215 PROTEIN"/>
    <property type="match status" value="1"/>
</dbReference>
<feature type="transmembrane region" description="Helical" evidence="1">
    <location>
        <begin position="21"/>
        <end position="39"/>
    </location>
</feature>
<evidence type="ECO:0000313" key="3">
    <source>
        <dbReference type="EMBL" id="KTD05974.1"/>
    </source>
</evidence>
<evidence type="ECO:0000313" key="5">
    <source>
        <dbReference type="Proteomes" id="UP000054691"/>
    </source>
</evidence>
<dbReference type="Proteomes" id="UP000254476">
    <property type="component" value="Unassembled WGS sequence"/>
</dbReference>
<keyword evidence="1 4" id="KW-0812">Transmembrane</keyword>
<dbReference type="PANTHER" id="PTHR37938:SF1">
    <property type="entry name" value="BLL0215 PROTEIN"/>
    <property type="match status" value="1"/>
</dbReference>
<keyword evidence="1" id="KW-1133">Transmembrane helix</keyword>
<evidence type="ECO:0000259" key="2">
    <source>
        <dbReference type="Pfam" id="PF03703"/>
    </source>
</evidence>
<accession>A0A378J485</accession>
<protein>
    <submittedName>
        <fullName evidence="4">Transmembrane protein</fullName>
    </submittedName>
</protein>